<keyword evidence="1" id="KW-0472">Membrane</keyword>
<evidence type="ECO:0000313" key="2">
    <source>
        <dbReference type="EMBL" id="STY43323.1"/>
    </source>
</evidence>
<evidence type="ECO:0000256" key="1">
    <source>
        <dbReference type="SAM" id="Phobius"/>
    </source>
</evidence>
<evidence type="ECO:0000313" key="3">
    <source>
        <dbReference type="Proteomes" id="UP000254879"/>
    </source>
</evidence>
<dbReference type="Proteomes" id="UP000254879">
    <property type="component" value="Unassembled WGS sequence"/>
</dbReference>
<gene>
    <name evidence="2" type="ORF">NCTC10815_00613</name>
</gene>
<keyword evidence="1" id="KW-1133">Transmembrane helix</keyword>
<reference evidence="2 3" key="1">
    <citation type="submission" date="2018-06" db="EMBL/GenBank/DDBJ databases">
        <authorList>
            <consortium name="Pathogen Informatics"/>
            <person name="Doyle S."/>
        </authorList>
    </citation>
    <scope>NUCLEOTIDE SEQUENCE [LARGE SCALE GENOMIC DNA]</scope>
    <source>
        <strain evidence="3">NCTC 10815</strain>
    </source>
</reference>
<sequence length="37" mass="4110">MELAALSFQAFIPISVISVIVIIIGLIIWLSIRGKKR</sequence>
<organism evidence="2 3">
    <name type="scientific">Listeria grayi</name>
    <name type="common">Listeria murrayi</name>
    <dbReference type="NCBI Taxonomy" id="1641"/>
    <lineage>
        <taxon>Bacteria</taxon>
        <taxon>Bacillati</taxon>
        <taxon>Bacillota</taxon>
        <taxon>Bacilli</taxon>
        <taxon>Bacillales</taxon>
        <taxon>Listeriaceae</taxon>
        <taxon>Listeria</taxon>
    </lineage>
</organism>
<proteinExistence type="predicted"/>
<protein>
    <submittedName>
        <fullName evidence="2">Uncharacterized protein</fullName>
    </submittedName>
</protein>
<dbReference type="AlphaFoldDB" id="A0A378MCR6"/>
<feature type="transmembrane region" description="Helical" evidence="1">
    <location>
        <begin position="6"/>
        <end position="32"/>
    </location>
</feature>
<keyword evidence="1" id="KW-0812">Transmembrane</keyword>
<name>A0A378MCR6_LISGR</name>
<accession>A0A378MCR6</accession>
<dbReference type="EMBL" id="UGPG01000001">
    <property type="protein sequence ID" value="STY43323.1"/>
    <property type="molecule type" value="Genomic_DNA"/>
</dbReference>